<proteinExistence type="predicted"/>
<accession>W4FGG8</accession>
<dbReference type="EMBL" id="KI913223">
    <property type="protein sequence ID" value="ETV65848.1"/>
    <property type="molecule type" value="Genomic_DNA"/>
</dbReference>
<sequence>MYVTKQRSQMNHPFPNHLKCLLRTGTSLGVADQHDARGVSWVRKRPEAGQHDLQHPSTCCCPKHGSDHASNHIVSHDSHVHIHDRYTSIGAKRCLVGSYGIYSRCRASRSGRTMFREILSDG</sequence>
<dbReference type="VEuPathDB" id="FungiDB:H257_17570"/>
<dbReference type="RefSeq" id="XP_009844711.1">
    <property type="nucleotide sequence ID" value="XM_009846409.1"/>
</dbReference>
<protein>
    <submittedName>
        <fullName evidence="1">Uncharacterized protein</fullName>
    </submittedName>
</protein>
<gene>
    <name evidence="1" type="ORF">H257_17570</name>
</gene>
<dbReference type="GeneID" id="20819566"/>
<name>W4FGG8_APHAT</name>
<evidence type="ECO:0000313" key="1">
    <source>
        <dbReference type="EMBL" id="ETV65848.1"/>
    </source>
</evidence>
<reference evidence="1" key="1">
    <citation type="submission" date="2013-12" db="EMBL/GenBank/DDBJ databases">
        <title>The Genome Sequence of Aphanomyces astaci APO3.</title>
        <authorList>
            <consortium name="The Broad Institute Genomics Platform"/>
            <person name="Russ C."/>
            <person name="Tyler B."/>
            <person name="van West P."/>
            <person name="Dieguez-Uribeondo J."/>
            <person name="Young S.K."/>
            <person name="Zeng Q."/>
            <person name="Gargeya S."/>
            <person name="Fitzgerald M."/>
            <person name="Abouelleil A."/>
            <person name="Alvarado L."/>
            <person name="Chapman S.B."/>
            <person name="Gainer-Dewar J."/>
            <person name="Goldberg J."/>
            <person name="Griggs A."/>
            <person name="Gujja S."/>
            <person name="Hansen M."/>
            <person name="Howarth C."/>
            <person name="Imamovic A."/>
            <person name="Ireland A."/>
            <person name="Larimer J."/>
            <person name="McCowan C."/>
            <person name="Murphy C."/>
            <person name="Pearson M."/>
            <person name="Poon T.W."/>
            <person name="Priest M."/>
            <person name="Roberts A."/>
            <person name="Saif S."/>
            <person name="Shea T."/>
            <person name="Sykes S."/>
            <person name="Wortman J."/>
            <person name="Nusbaum C."/>
            <person name="Birren B."/>
        </authorList>
    </citation>
    <scope>NUCLEOTIDE SEQUENCE [LARGE SCALE GENOMIC DNA]</scope>
    <source>
        <strain evidence="1">APO3</strain>
    </source>
</reference>
<organism evidence="1">
    <name type="scientific">Aphanomyces astaci</name>
    <name type="common">Crayfish plague agent</name>
    <dbReference type="NCBI Taxonomy" id="112090"/>
    <lineage>
        <taxon>Eukaryota</taxon>
        <taxon>Sar</taxon>
        <taxon>Stramenopiles</taxon>
        <taxon>Oomycota</taxon>
        <taxon>Saprolegniomycetes</taxon>
        <taxon>Saprolegniales</taxon>
        <taxon>Verrucalvaceae</taxon>
        <taxon>Aphanomyces</taxon>
    </lineage>
</organism>
<dbReference type="AlphaFoldDB" id="W4FGG8"/>